<evidence type="ECO:0000313" key="1">
    <source>
        <dbReference type="Proteomes" id="UP000887578"/>
    </source>
</evidence>
<protein>
    <submittedName>
        <fullName evidence="2">Uncharacterized protein</fullName>
    </submittedName>
</protein>
<keyword evidence="1" id="KW-1185">Reference proteome</keyword>
<dbReference type="Proteomes" id="UP000887578">
    <property type="component" value="Unplaced"/>
</dbReference>
<sequence length="116" mass="13079">MTGPWTIYAPYGEVTTAVEYYHQKMSFANITDQMEIYLNKGTFYKTGGYLMNPETDKCMTSTGNRNNVSYSYSACCNHFDYVKIPGKFEGALGLSRYDVIQKTGFFGPLTGMRNPA</sequence>
<evidence type="ECO:0000313" key="2">
    <source>
        <dbReference type="WBParaSite" id="PDA_v2.g9407.t1"/>
    </source>
</evidence>
<proteinExistence type="predicted"/>
<dbReference type="AlphaFoldDB" id="A0A914QYK1"/>
<accession>A0A914QYK1</accession>
<name>A0A914QYK1_9BILA</name>
<organism evidence="1 2">
    <name type="scientific">Panagrolaimus davidi</name>
    <dbReference type="NCBI Taxonomy" id="227884"/>
    <lineage>
        <taxon>Eukaryota</taxon>
        <taxon>Metazoa</taxon>
        <taxon>Ecdysozoa</taxon>
        <taxon>Nematoda</taxon>
        <taxon>Chromadorea</taxon>
        <taxon>Rhabditida</taxon>
        <taxon>Tylenchina</taxon>
        <taxon>Panagrolaimomorpha</taxon>
        <taxon>Panagrolaimoidea</taxon>
        <taxon>Panagrolaimidae</taxon>
        <taxon>Panagrolaimus</taxon>
    </lineage>
</organism>
<reference evidence="2" key="1">
    <citation type="submission" date="2022-11" db="UniProtKB">
        <authorList>
            <consortium name="WormBaseParasite"/>
        </authorList>
    </citation>
    <scope>IDENTIFICATION</scope>
</reference>
<dbReference type="WBParaSite" id="PDA_v2.g9407.t1">
    <property type="protein sequence ID" value="PDA_v2.g9407.t1"/>
    <property type="gene ID" value="PDA_v2.g9407"/>
</dbReference>